<dbReference type="AlphaFoldDB" id="A0A7U3UQZ5"/>
<feature type="compositionally biased region" description="Basic residues" evidence="1">
    <location>
        <begin position="41"/>
        <end position="50"/>
    </location>
</feature>
<protein>
    <submittedName>
        <fullName evidence="2">Uncharacterized protein</fullName>
    </submittedName>
</protein>
<evidence type="ECO:0000256" key="1">
    <source>
        <dbReference type="SAM" id="MobiDB-lite"/>
    </source>
</evidence>
<feature type="compositionally biased region" description="Basic and acidic residues" evidence="1">
    <location>
        <begin position="1"/>
        <end position="30"/>
    </location>
</feature>
<evidence type="ECO:0000313" key="2">
    <source>
        <dbReference type="EMBL" id="BBA97139.1"/>
    </source>
</evidence>
<organism evidence="2 3">
    <name type="scientific">Actinacidiphila reveromycinica</name>
    <dbReference type="NCBI Taxonomy" id="659352"/>
    <lineage>
        <taxon>Bacteria</taxon>
        <taxon>Bacillati</taxon>
        <taxon>Actinomycetota</taxon>
        <taxon>Actinomycetes</taxon>
        <taxon>Kitasatosporales</taxon>
        <taxon>Streptomycetaceae</taxon>
        <taxon>Actinacidiphila</taxon>
    </lineage>
</organism>
<dbReference type="Proteomes" id="UP000595703">
    <property type="component" value="Chromosome"/>
</dbReference>
<reference evidence="2 3" key="3">
    <citation type="journal article" date="2011" name="Nat. Chem. Biol.">
        <title>Reveromycin A biosynthesis uses RevG and RevJ for stereospecific spiroacetal formation.</title>
        <authorList>
            <person name="Takahashi S."/>
            <person name="Toyoda A."/>
            <person name="Sekiyama Y."/>
            <person name="Takagi H."/>
            <person name="Nogawa T."/>
            <person name="Uramoto M."/>
            <person name="Suzuki R."/>
            <person name="Koshino H."/>
            <person name="Kumano T."/>
            <person name="Panthee S."/>
            <person name="Dairi T."/>
            <person name="Ishikawa J."/>
            <person name="Ikeda H."/>
            <person name="Sakaki Y."/>
            <person name="Osada H."/>
        </authorList>
    </citation>
    <scope>NUCLEOTIDE SEQUENCE [LARGE SCALE GENOMIC DNA]</scope>
    <source>
        <strain evidence="2 3">SN-593</strain>
    </source>
</reference>
<proteinExistence type="predicted"/>
<name>A0A7U3UQZ5_9ACTN</name>
<gene>
    <name evidence="2" type="ORF">RVR_2749</name>
</gene>
<dbReference type="RefSeq" id="WP_202233465.1">
    <property type="nucleotide sequence ID" value="NZ_AP018365.1"/>
</dbReference>
<feature type="region of interest" description="Disordered" evidence="1">
    <location>
        <begin position="1"/>
        <end position="50"/>
    </location>
</feature>
<keyword evidence="3" id="KW-1185">Reference proteome</keyword>
<reference evidence="2 3" key="1">
    <citation type="journal article" date="2010" name="J. Bacteriol.">
        <title>Biochemical characterization of a novel indole prenyltransferase from Streptomyces sp. SN-593.</title>
        <authorList>
            <person name="Takahashi S."/>
            <person name="Takagi H."/>
            <person name="Toyoda A."/>
            <person name="Uramoto M."/>
            <person name="Nogawa T."/>
            <person name="Ueki M."/>
            <person name="Sakaki Y."/>
            <person name="Osada H."/>
        </authorList>
    </citation>
    <scope>NUCLEOTIDE SEQUENCE [LARGE SCALE GENOMIC DNA]</scope>
    <source>
        <strain evidence="2 3">SN-593</strain>
    </source>
</reference>
<reference evidence="2 3" key="4">
    <citation type="journal article" date="2020" name="Sci. Rep.">
        <title>beta-carboline chemical signals induce reveromycin production through a LuxR family regulator in Streptomyces sp. SN-593.</title>
        <authorList>
            <person name="Panthee S."/>
            <person name="Kito N."/>
            <person name="Hayashi T."/>
            <person name="Shimizu T."/>
            <person name="Ishikawa J."/>
            <person name="Hamamoto H."/>
            <person name="Osada H."/>
            <person name="Takahashi S."/>
        </authorList>
    </citation>
    <scope>NUCLEOTIDE SEQUENCE [LARGE SCALE GENOMIC DNA]</scope>
    <source>
        <strain evidence="2 3">SN-593</strain>
    </source>
</reference>
<dbReference type="KEGG" id="arev:RVR_2749"/>
<reference evidence="2 3" key="2">
    <citation type="journal article" date="2011" name="J. Antibiot.">
        <title>Furaquinocins I and J: novel polyketide isoprenoid hybrid compounds from Streptomyces reveromyceticus SN-593.</title>
        <authorList>
            <person name="Panthee S."/>
            <person name="Takahashi S."/>
            <person name="Takagi H."/>
            <person name="Nogawa T."/>
            <person name="Oowada E."/>
            <person name="Uramoto M."/>
            <person name="Osada H."/>
        </authorList>
    </citation>
    <scope>NUCLEOTIDE SEQUENCE [LARGE SCALE GENOMIC DNA]</scope>
    <source>
        <strain evidence="2 3">SN-593</strain>
    </source>
</reference>
<accession>A0A7U3UQZ5</accession>
<sequence length="50" mass="5415">MSDATRADHVRDQAHHGTDEDMAGRHRGEASPEDSEAAAPHGKHRREGGN</sequence>
<dbReference type="EMBL" id="AP018365">
    <property type="protein sequence ID" value="BBA97139.1"/>
    <property type="molecule type" value="Genomic_DNA"/>
</dbReference>
<evidence type="ECO:0000313" key="3">
    <source>
        <dbReference type="Proteomes" id="UP000595703"/>
    </source>
</evidence>